<dbReference type="AlphaFoldDB" id="A0A447TSB8"/>
<dbReference type="EMBL" id="LR134190">
    <property type="protein sequence ID" value="VEB52198.1"/>
    <property type="molecule type" value="Genomic_DNA"/>
</dbReference>
<evidence type="ECO:0000313" key="2">
    <source>
        <dbReference type="Proteomes" id="UP000269208"/>
    </source>
</evidence>
<dbReference type="Proteomes" id="UP000269208">
    <property type="component" value="Chromosome"/>
</dbReference>
<dbReference type="GO" id="GO:0008706">
    <property type="term" value="F:6-phospho-beta-glucosidase activity"/>
    <property type="evidence" value="ECO:0007669"/>
    <property type="project" value="UniProtKB-EC"/>
</dbReference>
<keyword evidence="1" id="KW-0378">Hydrolase</keyword>
<dbReference type="GO" id="GO:0005975">
    <property type="term" value="P:carbohydrate metabolic process"/>
    <property type="evidence" value="ECO:0007669"/>
    <property type="project" value="InterPro"/>
</dbReference>
<dbReference type="InterPro" id="IPR017853">
    <property type="entry name" value="GH"/>
</dbReference>
<dbReference type="Gene3D" id="3.20.20.80">
    <property type="entry name" value="Glycosidases"/>
    <property type="match status" value="1"/>
</dbReference>
<organism evidence="1 2">
    <name type="scientific">Salmonella enterica I</name>
    <dbReference type="NCBI Taxonomy" id="59201"/>
    <lineage>
        <taxon>Bacteria</taxon>
        <taxon>Pseudomonadati</taxon>
        <taxon>Pseudomonadota</taxon>
        <taxon>Gammaproteobacteria</taxon>
        <taxon>Enterobacterales</taxon>
        <taxon>Enterobacteriaceae</taxon>
        <taxon>Salmonella</taxon>
    </lineage>
</organism>
<sequence length="73" mass="8378">MRYRFPDNFWWGSACSALQTEGDSLNGGKSQTTWDVWFERQPDRFHQGVGPAETSTFLSPLEARHRATETVKT</sequence>
<dbReference type="Pfam" id="PF00232">
    <property type="entry name" value="Glyco_hydro_1"/>
    <property type="match status" value="1"/>
</dbReference>
<accession>A0A447TSB8</accession>
<name>A0A447TSB8_SALET</name>
<gene>
    <name evidence="1" type="primary">gmuD_2</name>
    <name evidence="1" type="ORF">NCTC6754_01949</name>
</gene>
<dbReference type="SUPFAM" id="SSF51445">
    <property type="entry name" value="(Trans)glycosidases"/>
    <property type="match status" value="1"/>
</dbReference>
<protein>
    <submittedName>
        <fullName evidence="1">Glycosyl hydrolase</fullName>
        <ecNumber evidence="1">3.2.1.86</ecNumber>
    </submittedName>
</protein>
<dbReference type="EC" id="3.2.1.86" evidence="1"/>
<evidence type="ECO:0000313" key="1">
    <source>
        <dbReference type="EMBL" id="VEB52198.1"/>
    </source>
</evidence>
<dbReference type="InterPro" id="IPR001360">
    <property type="entry name" value="Glyco_hydro_1"/>
</dbReference>
<reference evidence="1 2" key="1">
    <citation type="submission" date="2018-12" db="EMBL/GenBank/DDBJ databases">
        <authorList>
            <consortium name="Pathogen Informatics"/>
        </authorList>
    </citation>
    <scope>NUCLEOTIDE SEQUENCE [LARGE SCALE GENOMIC DNA]</scope>
    <source>
        <strain evidence="1 2">NCTC6754</strain>
    </source>
</reference>
<proteinExistence type="predicted"/>
<keyword evidence="1" id="KW-0326">Glycosidase</keyword>